<accession>A0A4Q2TWM5</accession>
<organism evidence="4 5">
    <name type="scientific">Ciceribacter ferrooxidans</name>
    <dbReference type="NCBI Taxonomy" id="2509717"/>
    <lineage>
        <taxon>Bacteria</taxon>
        <taxon>Pseudomonadati</taxon>
        <taxon>Pseudomonadota</taxon>
        <taxon>Alphaproteobacteria</taxon>
        <taxon>Hyphomicrobiales</taxon>
        <taxon>Rhizobiaceae</taxon>
        <taxon>Ciceribacter</taxon>
    </lineage>
</organism>
<dbReference type="Gene3D" id="1.10.260.40">
    <property type="entry name" value="lambda repressor-like DNA-binding domains"/>
    <property type="match status" value="1"/>
</dbReference>
<dbReference type="OrthoDB" id="9797172at2"/>
<dbReference type="PANTHER" id="PTHR46558">
    <property type="entry name" value="TRACRIPTIONAL REGULATORY PROTEIN-RELATED-RELATED"/>
    <property type="match status" value="1"/>
</dbReference>
<keyword evidence="5" id="KW-1185">Reference proteome</keyword>
<gene>
    <name evidence="4" type="ORF">EUU22_03485</name>
</gene>
<evidence type="ECO:0000256" key="1">
    <source>
        <dbReference type="ARBA" id="ARBA00023125"/>
    </source>
</evidence>
<protein>
    <submittedName>
        <fullName evidence="4">XRE family transcriptional regulator</fullName>
    </submittedName>
</protein>
<dbReference type="PANTHER" id="PTHR46558:SF4">
    <property type="entry name" value="DNA-BIDING PHAGE PROTEIN"/>
    <property type="match status" value="1"/>
</dbReference>
<name>A0A4Q2TWM5_9HYPH</name>
<proteinExistence type="predicted"/>
<keyword evidence="1" id="KW-0238">DNA-binding</keyword>
<dbReference type="Pfam" id="PF01381">
    <property type="entry name" value="HTH_3"/>
    <property type="match status" value="1"/>
</dbReference>
<comment type="caution">
    <text evidence="4">The sequence shown here is derived from an EMBL/GenBank/DDBJ whole genome shotgun (WGS) entry which is preliminary data.</text>
</comment>
<dbReference type="CDD" id="cd00093">
    <property type="entry name" value="HTH_XRE"/>
    <property type="match status" value="1"/>
</dbReference>
<dbReference type="SMART" id="SM00530">
    <property type="entry name" value="HTH_XRE"/>
    <property type="match status" value="1"/>
</dbReference>
<reference evidence="4 5" key="1">
    <citation type="submission" date="2019-01" db="EMBL/GenBank/DDBJ databases">
        <authorList>
            <person name="Deng T."/>
        </authorList>
    </citation>
    <scope>NUCLEOTIDE SEQUENCE [LARGE SCALE GENOMIC DNA]</scope>
    <source>
        <strain evidence="4 5">F8825</strain>
    </source>
</reference>
<evidence type="ECO:0000256" key="2">
    <source>
        <dbReference type="SAM" id="Phobius"/>
    </source>
</evidence>
<feature type="transmembrane region" description="Helical" evidence="2">
    <location>
        <begin position="12"/>
        <end position="30"/>
    </location>
</feature>
<keyword evidence="2" id="KW-0812">Transmembrane</keyword>
<feature type="domain" description="HTH cro/C1-type" evidence="3">
    <location>
        <begin position="51"/>
        <end position="105"/>
    </location>
</feature>
<dbReference type="InterPro" id="IPR001387">
    <property type="entry name" value="Cro/C1-type_HTH"/>
</dbReference>
<dbReference type="InterPro" id="IPR010982">
    <property type="entry name" value="Lambda_DNA-bd_dom_sf"/>
</dbReference>
<dbReference type="AlphaFoldDB" id="A0A4Q2TWM5"/>
<dbReference type="EMBL" id="SDVB01000106">
    <property type="protein sequence ID" value="RYC23176.1"/>
    <property type="molecule type" value="Genomic_DNA"/>
</dbReference>
<dbReference type="Proteomes" id="UP000291088">
    <property type="component" value="Unassembled WGS sequence"/>
</dbReference>
<keyword evidence="2" id="KW-1133">Transmembrane helix</keyword>
<dbReference type="GO" id="GO:0003677">
    <property type="term" value="F:DNA binding"/>
    <property type="evidence" value="ECO:0007669"/>
    <property type="project" value="UniProtKB-KW"/>
</dbReference>
<dbReference type="PROSITE" id="PS50943">
    <property type="entry name" value="HTH_CROC1"/>
    <property type="match status" value="1"/>
</dbReference>
<evidence type="ECO:0000313" key="4">
    <source>
        <dbReference type="EMBL" id="RYC23176.1"/>
    </source>
</evidence>
<keyword evidence="2" id="KW-0472">Membrane</keyword>
<evidence type="ECO:0000259" key="3">
    <source>
        <dbReference type="PROSITE" id="PS50943"/>
    </source>
</evidence>
<dbReference type="SUPFAM" id="SSF47413">
    <property type="entry name" value="lambda repressor-like DNA-binding domains"/>
    <property type="match status" value="1"/>
</dbReference>
<evidence type="ECO:0000313" key="5">
    <source>
        <dbReference type="Proteomes" id="UP000291088"/>
    </source>
</evidence>
<sequence>MSESLLVRVAQIAAIVVCIYRVSSILWWLVGMVTAHKKGPNEADVRAGSRLKNARRLRRMTQAELGDLLGVTFQQIQKYENGKNRISASRIVAAANALGVPPDFFFDETEKATPDIADTSAEMRKLVDLIAAGDALEMNRHFSNIKSPALRKAVVSFVTAIATAADDQP</sequence>